<dbReference type="RefSeq" id="WP_025491310.1">
    <property type="nucleotide sequence ID" value="NZ_CANNOQ010000041.1"/>
</dbReference>
<evidence type="ECO:0000313" key="2">
    <source>
        <dbReference type="EMBL" id="RGE72774.1"/>
    </source>
</evidence>
<proteinExistence type="predicted"/>
<comment type="caution">
    <text evidence="1">The sequence shown here is derived from an EMBL/GenBank/DDBJ whole genome shotgun (WGS) entry which is preliminary data.</text>
</comment>
<organism evidence="1 3">
    <name type="scientific">Eisenbergiella massiliensis</name>
    <dbReference type="NCBI Taxonomy" id="1720294"/>
    <lineage>
        <taxon>Bacteria</taxon>
        <taxon>Bacillati</taxon>
        <taxon>Bacillota</taxon>
        <taxon>Clostridia</taxon>
        <taxon>Lachnospirales</taxon>
        <taxon>Lachnospiraceae</taxon>
        <taxon>Eisenbergiella</taxon>
    </lineage>
</organism>
<evidence type="ECO:0000313" key="4">
    <source>
        <dbReference type="Proteomes" id="UP000261166"/>
    </source>
</evidence>
<dbReference type="AlphaFoldDB" id="A0A3E3I529"/>
<dbReference type="GO" id="GO:0003677">
    <property type="term" value="F:DNA binding"/>
    <property type="evidence" value="ECO:0007669"/>
    <property type="project" value="InterPro"/>
</dbReference>
<dbReference type="Proteomes" id="UP000261166">
    <property type="component" value="Unassembled WGS sequence"/>
</dbReference>
<sequence length="71" mass="7853">MNKKLIRFLTDCMTEKKINCSMLAHLTGIDYQRILMIFLGEDTISGSELLCICRAMGVEQAALMALLEGAA</sequence>
<evidence type="ECO:0000313" key="1">
    <source>
        <dbReference type="EMBL" id="RGE60402.1"/>
    </source>
</evidence>
<dbReference type="GeneID" id="97987692"/>
<dbReference type="Proteomes" id="UP000260812">
    <property type="component" value="Unassembled WGS sequence"/>
</dbReference>
<name>A0A3E3I529_9FIRM</name>
<dbReference type="EMBL" id="QVLU01000005">
    <property type="protein sequence ID" value="RGE72774.1"/>
    <property type="molecule type" value="Genomic_DNA"/>
</dbReference>
<dbReference type="OrthoDB" id="2066717at2"/>
<accession>A0A3E3I529</accession>
<keyword evidence="3" id="KW-1185">Reference proteome</keyword>
<evidence type="ECO:0000313" key="3">
    <source>
        <dbReference type="Proteomes" id="UP000260812"/>
    </source>
</evidence>
<dbReference type="EMBL" id="QVLV01000007">
    <property type="protein sequence ID" value="RGE60402.1"/>
    <property type="molecule type" value="Genomic_DNA"/>
</dbReference>
<dbReference type="SUPFAM" id="SSF47413">
    <property type="entry name" value="lambda repressor-like DNA-binding domains"/>
    <property type="match status" value="1"/>
</dbReference>
<evidence type="ECO:0008006" key="5">
    <source>
        <dbReference type="Google" id="ProtNLM"/>
    </source>
</evidence>
<protein>
    <recommendedName>
        <fullName evidence="5">XRE family transcriptional regulator</fullName>
    </recommendedName>
</protein>
<dbReference type="InterPro" id="IPR010982">
    <property type="entry name" value="Lambda_DNA-bd_dom_sf"/>
</dbReference>
<reference evidence="1 4" key="1">
    <citation type="submission" date="2018-08" db="EMBL/GenBank/DDBJ databases">
        <title>A genome reference for cultivated species of the human gut microbiota.</title>
        <authorList>
            <person name="Zou Y."/>
            <person name="Xue W."/>
            <person name="Luo G."/>
        </authorList>
    </citation>
    <scope>NUCLEOTIDE SEQUENCE [LARGE SCALE GENOMIC DNA]</scope>
    <source>
        <strain evidence="2 4">AF26-4BH</strain>
        <strain evidence="1">TF05-5AC</strain>
    </source>
</reference>
<gene>
    <name evidence="2" type="ORF">DWY69_07900</name>
    <name evidence="1" type="ORF">DXC51_12595</name>
</gene>